<dbReference type="Gene3D" id="2.160.20.80">
    <property type="entry name" value="E3 ubiquitin-protein ligase SopA"/>
    <property type="match status" value="1"/>
</dbReference>
<dbReference type="PANTHER" id="PTHR19879">
    <property type="entry name" value="TRANSCRIPTION INITIATION FACTOR TFIID"/>
    <property type="match status" value="1"/>
</dbReference>
<evidence type="ECO:0000256" key="1">
    <source>
        <dbReference type="ARBA" id="ARBA00022574"/>
    </source>
</evidence>
<keyword evidence="6" id="KW-1185">Reference proteome</keyword>
<dbReference type="PRINTS" id="PR00320">
    <property type="entry name" value="GPROTEINBRPT"/>
</dbReference>
<feature type="repeat" description="WD" evidence="3">
    <location>
        <begin position="753"/>
        <end position="794"/>
    </location>
</feature>
<feature type="repeat" description="WD" evidence="3">
    <location>
        <begin position="924"/>
        <end position="967"/>
    </location>
</feature>
<dbReference type="Gene3D" id="3.40.50.300">
    <property type="entry name" value="P-loop containing nucleotide triphosphate hydrolases"/>
    <property type="match status" value="1"/>
</dbReference>
<feature type="domain" description="NACHT" evidence="4">
    <location>
        <begin position="62"/>
        <end position="222"/>
    </location>
</feature>
<dbReference type="InterPro" id="IPR027417">
    <property type="entry name" value="P-loop_NTPase"/>
</dbReference>
<evidence type="ECO:0000313" key="6">
    <source>
        <dbReference type="Proteomes" id="UP000823405"/>
    </source>
</evidence>
<sequence length="1069" mass="118924">MRVQAIPDVEYALYRLKLQQLEQRLTDVYIPPQAKSSMQAQDGALFPLLEKVQEFLTSRRQVMLLLGDSGAGKSTFNRHLEHTLWKAYKKYGPIPLHINLPTIDRPDQDLIEKQLHFYNFTADQIQELKQHRHFVVICDGYDESQLKTNLHSTNQWNRSGQWKVKAIISCRSQFLGAGYRSRFQPRAADHYDLTMSTTDLFEEAVIAPFSRSQIQQYVEQYVKGLPACDPLLGRSAWTKDDYMDKLLKIPNLMDLVSNPFLLTLSLEALPLVVGSKKDLSSIRISRIELYDNFVQQWLTVNKARLESNPLSDSERLELDLPLEDNFFNHGIRFQKALARAIFKEQAGHPVVQYTHLRDAHTWKSEFFHPQGQIKLLREASTVTRTGNFFRFIHRSLLEYFYSRVFYEPSNYDIDDDASADQPPIVALKTDLNSQNLAGESSVLQFLAERVHHDISFQQKLRNIIEASKTDDQAVVAAANVITILVKAGIRFNGIDLRGVKITGTDLRGGQFDSADFEGADLTKVNLGKAWLRQANFSHCRMDSVQFGEFPYLDLGNIVVRCVFSADRAYLVVATVYSRIHLFDTTTWSQVAEYAGGDVMAASPESTEIAVGITDGAVQLSDILKGTARLVLSGHTGRVAWIAYSPDGARIATASEDTTVRIWSTSTGSTTLVLRGHTRAVTGVAFSPTGLHIATCSHDETVRIWNAETAESFLTLEGGHTFVAYSPNGRQIASGGGATYVLLWDAQTGERCHILVHSRMLIGAAYSPDGHQLASWGYENMIHLWNPQNGERHMSLSGHQHEVMCAEFSPIDDYIASGGVDGMVRLWKASGGRGSLGDEVSNGDITRLLCVDISPDGSQILTGNDYGYIHLWNTLTGERDVILERHGGFVSEARFSPCGRIVASASIDLTVRLWSVEGGEPVRVLQDPGGGLRCVVFSPSGGDHLLATASLDGSIRIWNRNTGKVEVEVGCSELRHTKMANCLVYSPSGNRLASSSDDLTVRVWCTVSGQQLAMLEHSEKLRQLAFSPDGEYLVAASHGTGPLRCWSVQPDSLGQSADDRFDNVSQHIYS</sequence>
<dbReference type="InterPro" id="IPR007111">
    <property type="entry name" value="NACHT_NTPase"/>
</dbReference>
<organism evidence="5 6">
    <name type="scientific">Linnemannia gamsii</name>
    <dbReference type="NCBI Taxonomy" id="64522"/>
    <lineage>
        <taxon>Eukaryota</taxon>
        <taxon>Fungi</taxon>
        <taxon>Fungi incertae sedis</taxon>
        <taxon>Mucoromycota</taxon>
        <taxon>Mortierellomycotina</taxon>
        <taxon>Mortierellomycetes</taxon>
        <taxon>Mortierellales</taxon>
        <taxon>Mortierellaceae</taxon>
        <taxon>Linnemannia</taxon>
    </lineage>
</organism>
<feature type="repeat" description="WD" evidence="3">
    <location>
        <begin position="673"/>
        <end position="714"/>
    </location>
</feature>
<evidence type="ECO:0000256" key="3">
    <source>
        <dbReference type="PROSITE-ProRule" id="PRU00221"/>
    </source>
</evidence>
<dbReference type="PROSITE" id="PS50082">
    <property type="entry name" value="WD_REPEATS_2"/>
    <property type="match status" value="9"/>
</dbReference>
<evidence type="ECO:0000313" key="5">
    <source>
        <dbReference type="EMBL" id="KAG0306297.1"/>
    </source>
</evidence>
<dbReference type="SUPFAM" id="SSF50978">
    <property type="entry name" value="WD40 repeat-like"/>
    <property type="match status" value="2"/>
</dbReference>
<feature type="repeat" description="WD" evidence="3">
    <location>
        <begin position="972"/>
        <end position="1013"/>
    </location>
</feature>
<dbReference type="OrthoDB" id="538223at2759"/>
<dbReference type="Pfam" id="PF00400">
    <property type="entry name" value="WD40"/>
    <property type="match status" value="8"/>
</dbReference>
<dbReference type="Pfam" id="PF05729">
    <property type="entry name" value="NACHT"/>
    <property type="match status" value="1"/>
</dbReference>
<dbReference type="SUPFAM" id="SSF52540">
    <property type="entry name" value="P-loop containing nucleoside triphosphate hydrolases"/>
    <property type="match status" value="1"/>
</dbReference>
<dbReference type="Pfam" id="PF00805">
    <property type="entry name" value="Pentapeptide"/>
    <property type="match status" value="1"/>
</dbReference>
<feature type="non-terminal residue" evidence="5">
    <location>
        <position position="1069"/>
    </location>
</feature>
<dbReference type="SUPFAM" id="SSF141571">
    <property type="entry name" value="Pentapeptide repeat-like"/>
    <property type="match status" value="1"/>
</dbReference>
<dbReference type="InterPro" id="IPR001646">
    <property type="entry name" value="5peptide_repeat"/>
</dbReference>
<keyword evidence="2" id="KW-0677">Repeat</keyword>
<dbReference type="CDD" id="cd00200">
    <property type="entry name" value="WD40"/>
    <property type="match status" value="1"/>
</dbReference>
<evidence type="ECO:0000256" key="2">
    <source>
        <dbReference type="ARBA" id="ARBA00022737"/>
    </source>
</evidence>
<feature type="repeat" description="WD" evidence="3">
    <location>
        <begin position="840"/>
        <end position="881"/>
    </location>
</feature>
<comment type="caution">
    <text evidence="5">The sequence shown here is derived from an EMBL/GenBank/DDBJ whole genome shotgun (WGS) entry which is preliminary data.</text>
</comment>
<dbReference type="AlphaFoldDB" id="A0A9P6QXZ2"/>
<keyword evidence="1 3" id="KW-0853">WD repeat</keyword>
<gene>
    <name evidence="5" type="ORF">BGZ97_000802</name>
</gene>
<feature type="repeat" description="WD" evidence="3">
    <location>
        <begin position="722"/>
        <end position="753"/>
    </location>
</feature>
<feature type="repeat" description="WD" evidence="3">
    <location>
        <begin position="882"/>
        <end position="923"/>
    </location>
</feature>
<proteinExistence type="predicted"/>
<dbReference type="InterPro" id="IPR020472">
    <property type="entry name" value="WD40_PAC1"/>
</dbReference>
<accession>A0A9P6QXZ2</accession>
<dbReference type="EMBL" id="JAAAIN010001154">
    <property type="protein sequence ID" value="KAG0306297.1"/>
    <property type="molecule type" value="Genomic_DNA"/>
</dbReference>
<dbReference type="InterPro" id="IPR019775">
    <property type="entry name" value="WD40_repeat_CS"/>
</dbReference>
<protein>
    <recommendedName>
        <fullName evidence="4">NACHT domain-containing protein</fullName>
    </recommendedName>
</protein>
<feature type="repeat" description="WD" evidence="3">
    <location>
        <begin position="631"/>
        <end position="672"/>
    </location>
</feature>
<evidence type="ECO:0000259" key="4">
    <source>
        <dbReference type="Pfam" id="PF05729"/>
    </source>
</evidence>
<reference evidence="5" key="1">
    <citation type="journal article" date="2020" name="Fungal Divers.">
        <title>Resolving the Mortierellaceae phylogeny through synthesis of multi-gene phylogenetics and phylogenomics.</title>
        <authorList>
            <person name="Vandepol N."/>
            <person name="Liber J."/>
            <person name="Desiro A."/>
            <person name="Na H."/>
            <person name="Kennedy M."/>
            <person name="Barry K."/>
            <person name="Grigoriev I.V."/>
            <person name="Miller A.N."/>
            <person name="O'Donnell K."/>
            <person name="Stajich J.E."/>
            <person name="Bonito G."/>
        </authorList>
    </citation>
    <scope>NUCLEOTIDE SEQUENCE</scope>
    <source>
        <strain evidence="5">NVP60</strain>
    </source>
</reference>
<dbReference type="InterPro" id="IPR001680">
    <property type="entry name" value="WD40_rpt"/>
</dbReference>
<dbReference type="PANTHER" id="PTHR19879:SF9">
    <property type="entry name" value="TRANSCRIPTION INITIATION FACTOR TFIID SUBUNIT 5"/>
    <property type="match status" value="1"/>
</dbReference>
<dbReference type="PROSITE" id="PS50294">
    <property type="entry name" value="WD_REPEATS_REGION"/>
    <property type="match status" value="5"/>
</dbReference>
<dbReference type="SMART" id="SM00320">
    <property type="entry name" value="WD40"/>
    <property type="match status" value="11"/>
</dbReference>
<dbReference type="Proteomes" id="UP000823405">
    <property type="component" value="Unassembled WGS sequence"/>
</dbReference>
<dbReference type="InterPro" id="IPR036322">
    <property type="entry name" value="WD40_repeat_dom_sf"/>
</dbReference>
<dbReference type="InterPro" id="IPR015943">
    <property type="entry name" value="WD40/YVTN_repeat-like_dom_sf"/>
</dbReference>
<name>A0A9P6QXZ2_9FUNG</name>
<feature type="repeat" description="WD" evidence="3">
    <location>
        <begin position="795"/>
        <end position="827"/>
    </location>
</feature>
<dbReference type="Gene3D" id="2.130.10.10">
    <property type="entry name" value="YVTN repeat-like/Quinoprotein amine dehydrogenase"/>
    <property type="match status" value="3"/>
</dbReference>
<dbReference type="PROSITE" id="PS00678">
    <property type="entry name" value="WD_REPEATS_1"/>
    <property type="match status" value="1"/>
</dbReference>